<dbReference type="GO" id="GO:0004497">
    <property type="term" value="F:monooxygenase activity"/>
    <property type="evidence" value="ECO:0007669"/>
    <property type="project" value="UniProtKB-KW"/>
</dbReference>
<evidence type="ECO:0000256" key="9">
    <source>
        <dbReference type="PIRSR" id="PIRSR602401-1"/>
    </source>
</evidence>
<keyword evidence="6 10" id="KW-0560">Oxidoreductase</keyword>
<dbReference type="CDD" id="cd11065">
    <property type="entry name" value="CYP64-like"/>
    <property type="match status" value="1"/>
</dbReference>
<dbReference type="AlphaFoldDB" id="A0A8H6HTI1"/>
<dbReference type="GO" id="GO:0020037">
    <property type="term" value="F:heme binding"/>
    <property type="evidence" value="ECO:0007669"/>
    <property type="project" value="InterPro"/>
</dbReference>
<dbReference type="Proteomes" id="UP000521943">
    <property type="component" value="Unassembled WGS sequence"/>
</dbReference>
<evidence type="ECO:0000256" key="7">
    <source>
        <dbReference type="ARBA" id="ARBA00023004"/>
    </source>
</evidence>
<keyword evidence="8 10" id="KW-0503">Monooxygenase</keyword>
<dbReference type="InterPro" id="IPR050364">
    <property type="entry name" value="Cytochrome_P450_fung"/>
</dbReference>
<keyword evidence="5 9" id="KW-0479">Metal-binding</keyword>
<accession>A0A8H6HTI1</accession>
<comment type="similarity">
    <text evidence="3 10">Belongs to the cytochrome P450 family.</text>
</comment>
<dbReference type="PRINTS" id="PR00463">
    <property type="entry name" value="EP450I"/>
</dbReference>
<comment type="pathway">
    <text evidence="2">Secondary metabolite biosynthesis.</text>
</comment>
<keyword evidence="12" id="KW-1185">Reference proteome</keyword>
<name>A0A8H6HTI1_9AGAR</name>
<dbReference type="InterPro" id="IPR002401">
    <property type="entry name" value="Cyt_P450_E_grp-I"/>
</dbReference>
<sequence length="461" mass="51606">MKRVNPRSLPYPPGPRRWSVIGNLFDLATTNEAAAYNKLAQKHGEMFFFSVLGQNILFVNSFQVAYDLFEKRSSIYSDRKRSVMMNDLVGRMLARRRYRQDWDWSFGHMPYGDRWKAHKKVFCSEFQQSSVQSYAAVHLKAAKILASRLLRSPCQLKEHLRSNAAAVTMGKALEGMAAAAKPGQFFVDFLPIPIHEMRDSPFDTVKRLLVSIAYGTAAPSFVSNRLLNLEPKGDNGLAEEIIRNCAGLAYAGQTISALSTFILAMVLSPEIVQKAHKELDKVVAHNRLPNEADRARLPFVEAIVKEVLRFAPSPNSGLPHMLSEDDEYNGYFIPAGTIVVGNTWTILHDPSTFPDPHKFNPDRFLHPSPRTQSLHTPTSALSSGFGYGRRACPGRFLADQQLFITFATILSLFEIGPGLDENGGPVPVEARFTSGMICHPLSFQYTIKPRGQYVKKLLESE</sequence>
<evidence type="ECO:0000256" key="5">
    <source>
        <dbReference type="ARBA" id="ARBA00022723"/>
    </source>
</evidence>
<evidence type="ECO:0000256" key="10">
    <source>
        <dbReference type="RuleBase" id="RU000461"/>
    </source>
</evidence>
<dbReference type="PRINTS" id="PR00385">
    <property type="entry name" value="P450"/>
</dbReference>
<proteinExistence type="inferred from homology"/>
<dbReference type="PANTHER" id="PTHR46300">
    <property type="entry name" value="P450, PUTATIVE (EUROFUNG)-RELATED-RELATED"/>
    <property type="match status" value="1"/>
</dbReference>
<comment type="caution">
    <text evidence="11">The sequence shown here is derived from an EMBL/GenBank/DDBJ whole genome shotgun (WGS) entry which is preliminary data.</text>
</comment>
<keyword evidence="7 9" id="KW-0408">Iron</keyword>
<dbReference type="SUPFAM" id="SSF48264">
    <property type="entry name" value="Cytochrome P450"/>
    <property type="match status" value="1"/>
</dbReference>
<evidence type="ECO:0000256" key="6">
    <source>
        <dbReference type="ARBA" id="ARBA00023002"/>
    </source>
</evidence>
<reference evidence="11 12" key="1">
    <citation type="submission" date="2020-07" db="EMBL/GenBank/DDBJ databases">
        <title>Comparative genomics of pyrophilous fungi reveals a link between fire events and developmental genes.</title>
        <authorList>
            <consortium name="DOE Joint Genome Institute"/>
            <person name="Steindorff A.S."/>
            <person name="Carver A."/>
            <person name="Calhoun S."/>
            <person name="Stillman K."/>
            <person name="Liu H."/>
            <person name="Lipzen A."/>
            <person name="Pangilinan J."/>
            <person name="Labutti K."/>
            <person name="Bruns T.D."/>
            <person name="Grigoriev I.V."/>
        </authorList>
    </citation>
    <scope>NUCLEOTIDE SEQUENCE [LARGE SCALE GENOMIC DNA]</scope>
    <source>
        <strain evidence="11 12">CBS 144469</strain>
    </source>
</reference>
<evidence type="ECO:0000256" key="2">
    <source>
        <dbReference type="ARBA" id="ARBA00005179"/>
    </source>
</evidence>
<dbReference type="InterPro" id="IPR017972">
    <property type="entry name" value="Cyt_P450_CS"/>
</dbReference>
<dbReference type="OrthoDB" id="2789670at2759"/>
<dbReference type="EMBL" id="JACGCI010000042">
    <property type="protein sequence ID" value="KAF6752910.1"/>
    <property type="molecule type" value="Genomic_DNA"/>
</dbReference>
<dbReference type="PANTHER" id="PTHR46300:SF12">
    <property type="entry name" value="P450, PUTATIVE (EUROFUNG)-RELATED"/>
    <property type="match status" value="1"/>
</dbReference>
<dbReference type="GO" id="GO:0016705">
    <property type="term" value="F:oxidoreductase activity, acting on paired donors, with incorporation or reduction of molecular oxygen"/>
    <property type="evidence" value="ECO:0007669"/>
    <property type="project" value="InterPro"/>
</dbReference>
<protein>
    <submittedName>
        <fullName evidence="11">O-methylsterigmatocystin oxidoreductase</fullName>
    </submittedName>
</protein>
<keyword evidence="4 9" id="KW-0349">Heme</keyword>
<dbReference type="GO" id="GO:0005506">
    <property type="term" value="F:iron ion binding"/>
    <property type="evidence" value="ECO:0007669"/>
    <property type="project" value="InterPro"/>
</dbReference>
<dbReference type="Gene3D" id="1.10.630.10">
    <property type="entry name" value="Cytochrome P450"/>
    <property type="match status" value="1"/>
</dbReference>
<feature type="binding site" description="axial binding residue" evidence="9">
    <location>
        <position position="392"/>
    </location>
    <ligand>
        <name>heme</name>
        <dbReference type="ChEBI" id="CHEBI:30413"/>
    </ligand>
    <ligandPart>
        <name>Fe</name>
        <dbReference type="ChEBI" id="CHEBI:18248"/>
    </ligandPart>
</feature>
<dbReference type="PROSITE" id="PS00086">
    <property type="entry name" value="CYTOCHROME_P450"/>
    <property type="match status" value="1"/>
</dbReference>
<dbReference type="InterPro" id="IPR036396">
    <property type="entry name" value="Cyt_P450_sf"/>
</dbReference>
<evidence type="ECO:0000256" key="1">
    <source>
        <dbReference type="ARBA" id="ARBA00001971"/>
    </source>
</evidence>
<dbReference type="InterPro" id="IPR001128">
    <property type="entry name" value="Cyt_P450"/>
</dbReference>
<evidence type="ECO:0000256" key="8">
    <source>
        <dbReference type="ARBA" id="ARBA00023033"/>
    </source>
</evidence>
<gene>
    <name evidence="11" type="ORF">DFP72DRAFT_990972</name>
</gene>
<dbReference type="Pfam" id="PF00067">
    <property type="entry name" value="p450"/>
    <property type="match status" value="2"/>
</dbReference>
<evidence type="ECO:0000313" key="12">
    <source>
        <dbReference type="Proteomes" id="UP000521943"/>
    </source>
</evidence>
<organism evidence="11 12">
    <name type="scientific">Ephemerocybe angulata</name>
    <dbReference type="NCBI Taxonomy" id="980116"/>
    <lineage>
        <taxon>Eukaryota</taxon>
        <taxon>Fungi</taxon>
        <taxon>Dikarya</taxon>
        <taxon>Basidiomycota</taxon>
        <taxon>Agaricomycotina</taxon>
        <taxon>Agaricomycetes</taxon>
        <taxon>Agaricomycetidae</taxon>
        <taxon>Agaricales</taxon>
        <taxon>Agaricineae</taxon>
        <taxon>Psathyrellaceae</taxon>
        <taxon>Ephemerocybe</taxon>
    </lineage>
</organism>
<evidence type="ECO:0000313" key="11">
    <source>
        <dbReference type="EMBL" id="KAF6752910.1"/>
    </source>
</evidence>
<evidence type="ECO:0000256" key="3">
    <source>
        <dbReference type="ARBA" id="ARBA00010617"/>
    </source>
</evidence>
<evidence type="ECO:0000256" key="4">
    <source>
        <dbReference type="ARBA" id="ARBA00022617"/>
    </source>
</evidence>
<comment type="cofactor">
    <cofactor evidence="1 9">
        <name>heme</name>
        <dbReference type="ChEBI" id="CHEBI:30413"/>
    </cofactor>
</comment>